<comment type="caution">
    <text evidence="15">The sequence shown here is derived from an EMBL/GenBank/DDBJ whole genome shotgun (WGS) entry which is preliminary data.</text>
</comment>
<sequence length="192" mass="21935">MVLFPDKQRKAQDELDRVLGGDRLPSFEDRESLPYLECVLWETLRWHPVVPLGVPHRVSEDDTYCGYHIPKNSTIIANTTCIMMDEAVYKEPSDFLPERFLPLPEGRDEPRPNAVFGYGRRICPGRYLGEANVWIAMANLLTVFNFSPTKDANGIDQMPKAEFYDAFVGPPKPFYCNISPRSPLARTLVEQL</sequence>
<dbReference type="PRINTS" id="PR00463">
    <property type="entry name" value="EP450I"/>
</dbReference>
<evidence type="ECO:0000256" key="5">
    <source>
        <dbReference type="ARBA" id="ARBA00022617"/>
    </source>
</evidence>
<evidence type="ECO:0000256" key="3">
    <source>
        <dbReference type="ARBA" id="ARBA00005179"/>
    </source>
</evidence>
<reference evidence="15" key="1">
    <citation type="submission" date="2022-07" db="EMBL/GenBank/DDBJ databases">
        <title>Genome Sequence of Physisporinus lineatus.</title>
        <authorList>
            <person name="Buettner E."/>
        </authorList>
    </citation>
    <scope>NUCLEOTIDE SEQUENCE</scope>
    <source>
        <strain evidence="15">VT162</strain>
    </source>
</reference>
<evidence type="ECO:0000256" key="10">
    <source>
        <dbReference type="ARBA" id="ARBA00023004"/>
    </source>
</evidence>
<dbReference type="Pfam" id="PF00067">
    <property type="entry name" value="p450"/>
    <property type="match status" value="1"/>
</dbReference>
<dbReference type="PANTHER" id="PTHR46300:SF12">
    <property type="entry name" value="P450, PUTATIVE (EUROFUNG)-RELATED"/>
    <property type="match status" value="1"/>
</dbReference>
<keyword evidence="12" id="KW-0472">Membrane</keyword>
<keyword evidence="11 14" id="KW-0503">Monooxygenase</keyword>
<evidence type="ECO:0000256" key="1">
    <source>
        <dbReference type="ARBA" id="ARBA00001971"/>
    </source>
</evidence>
<keyword evidence="7 13" id="KW-0479">Metal-binding</keyword>
<keyword evidence="10 13" id="KW-0408">Iron</keyword>
<evidence type="ECO:0000256" key="12">
    <source>
        <dbReference type="ARBA" id="ARBA00023136"/>
    </source>
</evidence>
<evidence type="ECO:0000256" key="11">
    <source>
        <dbReference type="ARBA" id="ARBA00023033"/>
    </source>
</evidence>
<dbReference type="InterPro" id="IPR036396">
    <property type="entry name" value="Cyt_P450_sf"/>
</dbReference>
<dbReference type="GO" id="GO:0020037">
    <property type="term" value="F:heme binding"/>
    <property type="evidence" value="ECO:0007669"/>
    <property type="project" value="InterPro"/>
</dbReference>
<keyword evidence="6" id="KW-0812">Transmembrane</keyword>
<evidence type="ECO:0000256" key="6">
    <source>
        <dbReference type="ARBA" id="ARBA00022692"/>
    </source>
</evidence>
<evidence type="ECO:0000313" key="15">
    <source>
        <dbReference type="EMBL" id="KAJ3479150.1"/>
    </source>
</evidence>
<evidence type="ECO:0000256" key="9">
    <source>
        <dbReference type="ARBA" id="ARBA00023002"/>
    </source>
</evidence>
<dbReference type="Gene3D" id="1.10.630.10">
    <property type="entry name" value="Cytochrome P450"/>
    <property type="match status" value="1"/>
</dbReference>
<dbReference type="InterPro" id="IPR050364">
    <property type="entry name" value="Cytochrome_P450_fung"/>
</dbReference>
<dbReference type="PROSITE" id="PS00086">
    <property type="entry name" value="CYTOCHROME_P450"/>
    <property type="match status" value="1"/>
</dbReference>
<comment type="similarity">
    <text evidence="4 14">Belongs to the cytochrome P450 family.</text>
</comment>
<dbReference type="InterPro" id="IPR002401">
    <property type="entry name" value="Cyt_P450_E_grp-I"/>
</dbReference>
<organism evidence="15 16">
    <name type="scientific">Meripilus lineatus</name>
    <dbReference type="NCBI Taxonomy" id="2056292"/>
    <lineage>
        <taxon>Eukaryota</taxon>
        <taxon>Fungi</taxon>
        <taxon>Dikarya</taxon>
        <taxon>Basidiomycota</taxon>
        <taxon>Agaricomycotina</taxon>
        <taxon>Agaricomycetes</taxon>
        <taxon>Polyporales</taxon>
        <taxon>Meripilaceae</taxon>
        <taxon>Meripilus</taxon>
    </lineage>
</organism>
<dbReference type="GO" id="GO:0016020">
    <property type="term" value="C:membrane"/>
    <property type="evidence" value="ECO:0007669"/>
    <property type="project" value="UniProtKB-SubCell"/>
</dbReference>
<dbReference type="InterPro" id="IPR017972">
    <property type="entry name" value="Cyt_P450_CS"/>
</dbReference>
<dbReference type="PRINTS" id="PR00385">
    <property type="entry name" value="P450"/>
</dbReference>
<dbReference type="GO" id="GO:0016705">
    <property type="term" value="F:oxidoreductase activity, acting on paired donors, with incorporation or reduction of molecular oxygen"/>
    <property type="evidence" value="ECO:0007669"/>
    <property type="project" value="InterPro"/>
</dbReference>
<evidence type="ECO:0000256" key="2">
    <source>
        <dbReference type="ARBA" id="ARBA00004370"/>
    </source>
</evidence>
<comment type="cofactor">
    <cofactor evidence="1 13">
        <name>heme</name>
        <dbReference type="ChEBI" id="CHEBI:30413"/>
    </cofactor>
</comment>
<feature type="binding site" description="axial binding residue" evidence="13">
    <location>
        <position position="123"/>
    </location>
    <ligand>
        <name>heme</name>
        <dbReference type="ChEBI" id="CHEBI:30413"/>
    </ligand>
    <ligandPart>
        <name>Fe</name>
        <dbReference type="ChEBI" id="CHEBI:18248"/>
    </ligandPart>
</feature>
<dbReference type="PANTHER" id="PTHR46300">
    <property type="entry name" value="P450, PUTATIVE (EUROFUNG)-RELATED-RELATED"/>
    <property type="match status" value="1"/>
</dbReference>
<evidence type="ECO:0000313" key="16">
    <source>
        <dbReference type="Proteomes" id="UP001212997"/>
    </source>
</evidence>
<keyword evidence="9 14" id="KW-0560">Oxidoreductase</keyword>
<dbReference type="EMBL" id="JANAWD010000459">
    <property type="protein sequence ID" value="KAJ3479150.1"/>
    <property type="molecule type" value="Genomic_DNA"/>
</dbReference>
<dbReference type="Proteomes" id="UP001212997">
    <property type="component" value="Unassembled WGS sequence"/>
</dbReference>
<dbReference type="AlphaFoldDB" id="A0AAD5YD36"/>
<comment type="subcellular location">
    <subcellularLocation>
        <location evidence="2">Membrane</location>
    </subcellularLocation>
</comment>
<dbReference type="SUPFAM" id="SSF48264">
    <property type="entry name" value="Cytochrome P450"/>
    <property type="match status" value="1"/>
</dbReference>
<keyword evidence="8" id="KW-1133">Transmembrane helix</keyword>
<dbReference type="GO" id="GO:0004497">
    <property type="term" value="F:monooxygenase activity"/>
    <property type="evidence" value="ECO:0007669"/>
    <property type="project" value="UniProtKB-KW"/>
</dbReference>
<evidence type="ECO:0000256" key="14">
    <source>
        <dbReference type="RuleBase" id="RU000461"/>
    </source>
</evidence>
<evidence type="ECO:0000256" key="7">
    <source>
        <dbReference type="ARBA" id="ARBA00022723"/>
    </source>
</evidence>
<dbReference type="GO" id="GO:0005506">
    <property type="term" value="F:iron ion binding"/>
    <property type="evidence" value="ECO:0007669"/>
    <property type="project" value="InterPro"/>
</dbReference>
<keyword evidence="16" id="KW-1185">Reference proteome</keyword>
<evidence type="ECO:0000256" key="8">
    <source>
        <dbReference type="ARBA" id="ARBA00022989"/>
    </source>
</evidence>
<accession>A0AAD5YD36</accession>
<comment type="pathway">
    <text evidence="3">Secondary metabolite biosynthesis.</text>
</comment>
<name>A0AAD5YD36_9APHY</name>
<dbReference type="InterPro" id="IPR001128">
    <property type="entry name" value="Cyt_P450"/>
</dbReference>
<proteinExistence type="inferred from homology"/>
<evidence type="ECO:0008006" key="17">
    <source>
        <dbReference type="Google" id="ProtNLM"/>
    </source>
</evidence>
<keyword evidence="5 13" id="KW-0349">Heme</keyword>
<gene>
    <name evidence="15" type="ORF">NLI96_g9267</name>
</gene>
<evidence type="ECO:0000256" key="13">
    <source>
        <dbReference type="PIRSR" id="PIRSR602401-1"/>
    </source>
</evidence>
<protein>
    <recommendedName>
        <fullName evidence="17">Cytochrome P450</fullName>
    </recommendedName>
</protein>
<evidence type="ECO:0000256" key="4">
    <source>
        <dbReference type="ARBA" id="ARBA00010617"/>
    </source>
</evidence>